<evidence type="ECO:0000256" key="4">
    <source>
        <dbReference type="ARBA" id="ARBA00048740"/>
    </source>
</evidence>
<evidence type="ECO:0000313" key="8">
    <source>
        <dbReference type="EMBL" id="KAF0713663.1"/>
    </source>
</evidence>
<comment type="similarity">
    <text evidence="2">Belongs to the methyltransferase superfamily. Trimethylguanosine synthase family.</text>
</comment>
<proteinExistence type="inferred from homology"/>
<dbReference type="InterPro" id="IPR029063">
    <property type="entry name" value="SAM-dependent_MTases_sf"/>
</dbReference>
<evidence type="ECO:0000313" key="9">
    <source>
        <dbReference type="Proteomes" id="UP000478052"/>
    </source>
</evidence>
<dbReference type="Gene3D" id="3.40.50.150">
    <property type="entry name" value="Vaccinia Virus protein VP39"/>
    <property type="match status" value="1"/>
</dbReference>
<evidence type="ECO:0000256" key="6">
    <source>
        <dbReference type="ARBA" id="ARBA00049075"/>
    </source>
</evidence>
<comment type="catalytic activity">
    <reaction evidence="5">
        <text>a 5'-end (N(2),N(7)-dimethyl 5'-triphosphoguanosine)-ribonucleoside in snRNA + S-adenosyl-L-methionine = a 5'-end (N(2),N(2),N(7)-trimethyl 5'-triphosphoguanosine)-ribonucleoside in snRNA + S-adenosyl-L-homocysteine + H(+)</text>
        <dbReference type="Rhea" id="RHEA:78479"/>
        <dbReference type="Rhea" id="RHEA-COMP:19087"/>
        <dbReference type="Rhea" id="RHEA-COMP:19089"/>
        <dbReference type="ChEBI" id="CHEBI:15378"/>
        <dbReference type="ChEBI" id="CHEBI:57856"/>
        <dbReference type="ChEBI" id="CHEBI:59789"/>
        <dbReference type="ChEBI" id="CHEBI:167623"/>
        <dbReference type="ChEBI" id="CHEBI:172880"/>
    </reaction>
    <physiologicalReaction direction="left-to-right" evidence="5">
        <dbReference type="Rhea" id="RHEA:78480"/>
    </physiologicalReaction>
</comment>
<evidence type="ECO:0000256" key="2">
    <source>
        <dbReference type="ARBA" id="ARBA00025783"/>
    </source>
</evidence>
<comment type="caution">
    <text evidence="8">The sequence shown here is derived from an EMBL/GenBank/DDBJ whole genome shotgun (WGS) entry which is preliminary data.</text>
</comment>
<name>A0A6G0VYR6_APHCR</name>
<accession>A0A6G0VYR6</accession>
<comment type="catalytic activity">
    <reaction evidence="6">
        <text>a 5'-end (N(7)-methyl 5'-triphosphoguanosine)-ribonucleoside in snRNA + S-adenosyl-L-methionine = a 5'-end (N(2),N(7)-dimethyl 5'-triphosphoguanosine)-ribonucleoside in snRNA + S-adenosyl-L-homocysteine + H(+)</text>
        <dbReference type="Rhea" id="RHEA:78471"/>
        <dbReference type="Rhea" id="RHEA-COMP:19085"/>
        <dbReference type="Rhea" id="RHEA-COMP:19087"/>
        <dbReference type="ChEBI" id="CHEBI:15378"/>
        <dbReference type="ChEBI" id="CHEBI:57856"/>
        <dbReference type="ChEBI" id="CHEBI:59789"/>
        <dbReference type="ChEBI" id="CHEBI:156461"/>
        <dbReference type="ChEBI" id="CHEBI:172880"/>
    </reaction>
    <physiologicalReaction direction="left-to-right" evidence="6">
        <dbReference type="Rhea" id="RHEA:78472"/>
    </physiologicalReaction>
</comment>
<dbReference type="PANTHER" id="PTHR14741">
    <property type="entry name" value="S-ADENOSYLMETHIONINE-DEPENDENT METHYLTRANSFERASE RELATED"/>
    <property type="match status" value="1"/>
</dbReference>
<dbReference type="SUPFAM" id="SSF53335">
    <property type="entry name" value="S-adenosyl-L-methionine-dependent methyltransferases"/>
    <property type="match status" value="1"/>
</dbReference>
<dbReference type="OrthoDB" id="194443at2759"/>
<dbReference type="PANTHER" id="PTHR14741:SF32">
    <property type="entry name" value="TRIMETHYLGUANOSINE SYNTHASE"/>
    <property type="match status" value="1"/>
</dbReference>
<evidence type="ECO:0000256" key="5">
    <source>
        <dbReference type="ARBA" id="ARBA00048763"/>
    </source>
</evidence>
<dbReference type="EMBL" id="VUJU01010602">
    <property type="protein sequence ID" value="KAF0713663.1"/>
    <property type="molecule type" value="Genomic_DNA"/>
</dbReference>
<comment type="catalytic activity">
    <reaction evidence="4">
        <text>a 5'-end (N(7)-methyl 5'-triphosphoguanosine)-ribonucleoside in snoRNA + S-adenosyl-L-methionine = a 5'-end (N(2),N(7)-dimethyl 5'-triphosphoguanosine)-ribonucleoside in snoRNA + S-adenosyl-L-homocysteine + H(+)</text>
        <dbReference type="Rhea" id="RHEA:78475"/>
        <dbReference type="Rhea" id="RHEA-COMP:19086"/>
        <dbReference type="Rhea" id="RHEA-COMP:19088"/>
        <dbReference type="ChEBI" id="CHEBI:15378"/>
        <dbReference type="ChEBI" id="CHEBI:57856"/>
        <dbReference type="ChEBI" id="CHEBI:59789"/>
        <dbReference type="ChEBI" id="CHEBI:156461"/>
        <dbReference type="ChEBI" id="CHEBI:172880"/>
    </reaction>
    <physiologicalReaction direction="left-to-right" evidence="4">
        <dbReference type="Rhea" id="RHEA:78476"/>
    </physiologicalReaction>
</comment>
<gene>
    <name evidence="8" type="ORF">FWK35_00017663</name>
</gene>
<dbReference type="GO" id="GO:0071164">
    <property type="term" value="F:RNA cap trimethylguanosine synthase activity"/>
    <property type="evidence" value="ECO:0007669"/>
    <property type="project" value="TreeGrafter"/>
</dbReference>
<dbReference type="AlphaFoldDB" id="A0A6G0VYR6"/>
<evidence type="ECO:0000256" key="3">
    <source>
        <dbReference type="ARBA" id="ARBA00047418"/>
    </source>
</evidence>
<evidence type="ECO:0000256" key="1">
    <source>
        <dbReference type="ARBA" id="ARBA00018517"/>
    </source>
</evidence>
<protein>
    <recommendedName>
        <fullName evidence="1">Trimethylguanosine synthase</fullName>
    </recommendedName>
    <alternativeName>
        <fullName evidence="7">Cap-specific guanine-N(2) methyltransferase</fullName>
    </alternativeName>
</protein>
<reference evidence="8 9" key="1">
    <citation type="submission" date="2019-08" db="EMBL/GenBank/DDBJ databases">
        <title>Whole genome of Aphis craccivora.</title>
        <authorList>
            <person name="Voronova N.V."/>
            <person name="Shulinski R.S."/>
            <person name="Bandarenka Y.V."/>
            <person name="Zhorov D.G."/>
            <person name="Warner D."/>
        </authorList>
    </citation>
    <scope>NUCLEOTIDE SEQUENCE [LARGE SCALE GENOMIC DNA]</scope>
    <source>
        <strain evidence="8">180601</strain>
        <tissue evidence="8">Whole Body</tissue>
    </source>
</reference>
<dbReference type="Pfam" id="PF09445">
    <property type="entry name" value="Methyltransf_15"/>
    <property type="match status" value="1"/>
</dbReference>
<keyword evidence="9" id="KW-1185">Reference proteome</keyword>
<dbReference type="Proteomes" id="UP000478052">
    <property type="component" value="Unassembled WGS sequence"/>
</dbReference>
<organism evidence="8 9">
    <name type="scientific">Aphis craccivora</name>
    <name type="common">Cowpea aphid</name>
    <dbReference type="NCBI Taxonomy" id="307492"/>
    <lineage>
        <taxon>Eukaryota</taxon>
        <taxon>Metazoa</taxon>
        <taxon>Ecdysozoa</taxon>
        <taxon>Arthropoda</taxon>
        <taxon>Hexapoda</taxon>
        <taxon>Insecta</taxon>
        <taxon>Pterygota</taxon>
        <taxon>Neoptera</taxon>
        <taxon>Paraneoptera</taxon>
        <taxon>Hemiptera</taxon>
        <taxon>Sternorrhyncha</taxon>
        <taxon>Aphidomorpha</taxon>
        <taxon>Aphidoidea</taxon>
        <taxon>Aphididae</taxon>
        <taxon>Aphidini</taxon>
        <taxon>Aphis</taxon>
        <taxon>Aphis</taxon>
    </lineage>
</organism>
<evidence type="ECO:0000256" key="7">
    <source>
        <dbReference type="ARBA" id="ARBA00049790"/>
    </source>
</evidence>
<sequence>MINNRFKTFSFSIALLGNRNHHQNSITQKTTCSDQLNYTKKLVIFFKKNIFLLNTGNETHTLISEQESVRAFIQCVQNVLVLDPFCGAVDIDPNKIKMARHNAEIWGVAGKIYSKLKADVVFMSPPWRGPGYSFIKCYIINDHAPGYFSIFDIIKTIAPNITFHMPKIQIY</sequence>
<dbReference type="InterPro" id="IPR019012">
    <property type="entry name" value="RNA_cap_Gua-N2-MeTrfase"/>
</dbReference>
<comment type="catalytic activity">
    <reaction evidence="3">
        <text>a 5'-end (N(2),N(7)-dimethyl 5'-triphosphoguanosine)-ribonucleoside in snoRNA + S-adenosyl-L-methionine = a 5'-end (N(2),N(2),N(7)-trimethyl 5'-triphosphoguanosine)-ribonucleoside in snoRNA + S-adenosyl-L-homocysteine + H(+)</text>
        <dbReference type="Rhea" id="RHEA:78507"/>
        <dbReference type="Rhea" id="RHEA-COMP:19088"/>
        <dbReference type="Rhea" id="RHEA-COMP:19090"/>
        <dbReference type="ChEBI" id="CHEBI:15378"/>
        <dbReference type="ChEBI" id="CHEBI:57856"/>
        <dbReference type="ChEBI" id="CHEBI:59789"/>
        <dbReference type="ChEBI" id="CHEBI:167623"/>
        <dbReference type="ChEBI" id="CHEBI:172880"/>
    </reaction>
    <physiologicalReaction direction="left-to-right" evidence="3">
        <dbReference type="Rhea" id="RHEA:78508"/>
    </physiologicalReaction>
</comment>